<evidence type="ECO:0000256" key="1">
    <source>
        <dbReference type="ARBA" id="ARBA00001964"/>
    </source>
</evidence>
<evidence type="ECO:0000313" key="9">
    <source>
        <dbReference type="Proteomes" id="UP000543598"/>
    </source>
</evidence>
<evidence type="ECO:0000256" key="3">
    <source>
        <dbReference type="ARBA" id="ARBA00023052"/>
    </source>
</evidence>
<dbReference type="GO" id="GO:0003984">
    <property type="term" value="F:acetolactate synthase activity"/>
    <property type="evidence" value="ECO:0007669"/>
    <property type="project" value="TreeGrafter"/>
</dbReference>
<sequence length="594" mass="62250">MSRQTIPGASLLTRALEREGVDTVFGTVGHGNLAFVDALIDSSIRYVPVLHEQVGAHAADAFFRVSGRVGVVTTTVGPGFTNLATGLGDALLDSSAMVVIAGGIPSSYIGREPLQELRTHADDQQTELFRGLSKRVIRAWRADDLARLLHEAVAVALSGCPGPVILHVPMDFFSTPVPLDSHLSRPAAALRPAADPTRIAEAAQIISEAERPVLYAGGGAVLSGAGAAVLQIADSLGIPVATTMSGQGIIPETHERALGFTGVVGTRPANRALREADVVIAVGTRFPEMDTSSWSADYFAAFPPARLVQIDIDAAQIDKVFESSVAILSDATAALRSLLDALGGQADALREGWRAWRDRLAVSQREWAAELEPIRTSGAFPFEPAELLAQLREQLPADLNLVTGVGIRHLVGQHFPVLAQRGQVVASGFGTMGQEVAAAIGAAIGRPDRPTVAIVGDGAIMACLAALPSAALAGIHAVWIVLNNNGYGSIAIYQSKHFNRHVGTSFDGVHGGGASEFDYAAIGKSLGMRSTKVGRADELRPALVRALAEPAPWLIEVPVTETPRVLASGHWVVNDILSGAAFAADGSERTDVDA</sequence>
<dbReference type="InterPro" id="IPR011766">
    <property type="entry name" value="TPP_enzyme_TPP-bd"/>
</dbReference>
<dbReference type="SUPFAM" id="SSF52467">
    <property type="entry name" value="DHS-like NAD/FAD-binding domain"/>
    <property type="match status" value="1"/>
</dbReference>
<evidence type="ECO:0000259" key="6">
    <source>
        <dbReference type="Pfam" id="PF02775"/>
    </source>
</evidence>
<dbReference type="InterPro" id="IPR012000">
    <property type="entry name" value="Thiamin_PyroP_enz_cen_dom"/>
</dbReference>
<evidence type="ECO:0000256" key="4">
    <source>
        <dbReference type="RuleBase" id="RU362132"/>
    </source>
</evidence>
<comment type="cofactor">
    <cofactor evidence="1">
        <name>thiamine diphosphate</name>
        <dbReference type="ChEBI" id="CHEBI:58937"/>
    </cofactor>
</comment>
<dbReference type="InterPro" id="IPR000399">
    <property type="entry name" value="TPP-bd_CS"/>
</dbReference>
<gene>
    <name evidence="8" type="ORF">HLA99_14270</name>
</gene>
<dbReference type="GO" id="GO:0005948">
    <property type="term" value="C:acetolactate synthase complex"/>
    <property type="evidence" value="ECO:0007669"/>
    <property type="project" value="TreeGrafter"/>
</dbReference>
<dbReference type="Pfam" id="PF00205">
    <property type="entry name" value="TPP_enzyme_M"/>
    <property type="match status" value="1"/>
</dbReference>
<dbReference type="Pfam" id="PF02776">
    <property type="entry name" value="TPP_enzyme_N"/>
    <property type="match status" value="1"/>
</dbReference>
<feature type="domain" description="Thiamine pyrophosphate enzyme central" evidence="5">
    <location>
        <begin position="199"/>
        <end position="338"/>
    </location>
</feature>
<comment type="similarity">
    <text evidence="2 4">Belongs to the TPP enzyme family.</text>
</comment>
<evidence type="ECO:0000256" key="2">
    <source>
        <dbReference type="ARBA" id="ARBA00007812"/>
    </source>
</evidence>
<dbReference type="GO" id="GO:0030976">
    <property type="term" value="F:thiamine pyrophosphate binding"/>
    <property type="evidence" value="ECO:0007669"/>
    <property type="project" value="InterPro"/>
</dbReference>
<dbReference type="GO" id="GO:0000287">
    <property type="term" value="F:magnesium ion binding"/>
    <property type="evidence" value="ECO:0007669"/>
    <property type="project" value="InterPro"/>
</dbReference>
<name>A0A7Y2M4L8_9MICO</name>
<evidence type="ECO:0000259" key="7">
    <source>
        <dbReference type="Pfam" id="PF02776"/>
    </source>
</evidence>
<organism evidence="8 9">
    <name type="scientific">Microbacterium ulmi</name>
    <dbReference type="NCBI Taxonomy" id="179095"/>
    <lineage>
        <taxon>Bacteria</taxon>
        <taxon>Bacillati</taxon>
        <taxon>Actinomycetota</taxon>
        <taxon>Actinomycetes</taxon>
        <taxon>Micrococcales</taxon>
        <taxon>Microbacteriaceae</taxon>
        <taxon>Microbacterium</taxon>
    </lineage>
</organism>
<dbReference type="EMBL" id="JABEMB010000029">
    <property type="protein sequence ID" value="NNH05013.1"/>
    <property type="molecule type" value="Genomic_DNA"/>
</dbReference>
<protein>
    <submittedName>
        <fullName evidence="8">Thiamine pyrophosphate-binding protein</fullName>
    </submittedName>
</protein>
<feature type="domain" description="Thiamine pyrophosphate enzyme TPP-binding" evidence="6">
    <location>
        <begin position="411"/>
        <end position="557"/>
    </location>
</feature>
<dbReference type="InterPro" id="IPR029061">
    <property type="entry name" value="THDP-binding"/>
</dbReference>
<dbReference type="Gene3D" id="3.40.50.970">
    <property type="match status" value="2"/>
</dbReference>
<dbReference type="GO" id="GO:0009097">
    <property type="term" value="P:isoleucine biosynthetic process"/>
    <property type="evidence" value="ECO:0007669"/>
    <property type="project" value="TreeGrafter"/>
</dbReference>
<dbReference type="RefSeq" id="WP_167037484.1">
    <property type="nucleotide sequence ID" value="NZ_BAAANA010000001.1"/>
</dbReference>
<proteinExistence type="inferred from homology"/>
<dbReference type="Proteomes" id="UP000543598">
    <property type="component" value="Unassembled WGS sequence"/>
</dbReference>
<dbReference type="InterPro" id="IPR045229">
    <property type="entry name" value="TPP_enz"/>
</dbReference>
<dbReference type="InterPro" id="IPR012001">
    <property type="entry name" value="Thiamin_PyroP_enz_TPP-bd_dom"/>
</dbReference>
<dbReference type="Gene3D" id="3.40.50.1220">
    <property type="entry name" value="TPP-binding domain"/>
    <property type="match status" value="1"/>
</dbReference>
<evidence type="ECO:0000259" key="5">
    <source>
        <dbReference type="Pfam" id="PF00205"/>
    </source>
</evidence>
<dbReference type="GO" id="GO:0009099">
    <property type="term" value="P:L-valine biosynthetic process"/>
    <property type="evidence" value="ECO:0007669"/>
    <property type="project" value="TreeGrafter"/>
</dbReference>
<dbReference type="SUPFAM" id="SSF52518">
    <property type="entry name" value="Thiamin diphosphate-binding fold (THDP-binding)"/>
    <property type="match status" value="2"/>
</dbReference>
<dbReference type="Pfam" id="PF02775">
    <property type="entry name" value="TPP_enzyme_C"/>
    <property type="match status" value="1"/>
</dbReference>
<dbReference type="GO" id="GO:0050660">
    <property type="term" value="F:flavin adenine dinucleotide binding"/>
    <property type="evidence" value="ECO:0007669"/>
    <property type="project" value="TreeGrafter"/>
</dbReference>
<accession>A0A7Y2M4L8</accession>
<dbReference type="PROSITE" id="PS00187">
    <property type="entry name" value="TPP_ENZYMES"/>
    <property type="match status" value="1"/>
</dbReference>
<keyword evidence="3 4" id="KW-0786">Thiamine pyrophosphate</keyword>
<dbReference type="PANTHER" id="PTHR18968">
    <property type="entry name" value="THIAMINE PYROPHOSPHATE ENZYMES"/>
    <property type="match status" value="1"/>
</dbReference>
<reference evidence="8 9" key="1">
    <citation type="submission" date="2020-05" db="EMBL/GenBank/DDBJ databases">
        <title>MicrobeNet Type strains.</title>
        <authorList>
            <person name="Nicholson A.C."/>
        </authorList>
    </citation>
    <scope>NUCLEOTIDE SEQUENCE [LARGE SCALE GENOMIC DNA]</scope>
    <source>
        <strain evidence="8 9">JCM 14282</strain>
    </source>
</reference>
<dbReference type="AlphaFoldDB" id="A0A7Y2M4L8"/>
<dbReference type="CDD" id="cd07035">
    <property type="entry name" value="TPP_PYR_POX_like"/>
    <property type="match status" value="1"/>
</dbReference>
<evidence type="ECO:0000313" key="8">
    <source>
        <dbReference type="EMBL" id="NNH05013.1"/>
    </source>
</evidence>
<feature type="domain" description="Thiamine pyrophosphate enzyme N-terminal TPP-binding" evidence="7">
    <location>
        <begin position="8"/>
        <end position="117"/>
    </location>
</feature>
<keyword evidence="9" id="KW-1185">Reference proteome</keyword>
<dbReference type="InterPro" id="IPR029035">
    <property type="entry name" value="DHS-like_NAD/FAD-binding_dom"/>
</dbReference>
<comment type="caution">
    <text evidence="8">The sequence shown here is derived from an EMBL/GenBank/DDBJ whole genome shotgun (WGS) entry which is preliminary data.</text>
</comment>
<dbReference type="PANTHER" id="PTHR18968:SF13">
    <property type="entry name" value="ACETOLACTATE SYNTHASE CATALYTIC SUBUNIT, MITOCHONDRIAL"/>
    <property type="match status" value="1"/>
</dbReference>
<dbReference type="CDD" id="cd00568">
    <property type="entry name" value="TPP_enzymes"/>
    <property type="match status" value="1"/>
</dbReference>